<dbReference type="Proteomes" id="UP000264702">
    <property type="component" value="Unassembled WGS sequence"/>
</dbReference>
<dbReference type="EMBL" id="QVQT01000010">
    <property type="protein sequence ID" value="RFU14823.1"/>
    <property type="molecule type" value="Genomic_DNA"/>
</dbReference>
<name>A0A372IJR5_9BACT</name>
<evidence type="ECO:0000313" key="2">
    <source>
        <dbReference type="Proteomes" id="UP000264702"/>
    </source>
</evidence>
<dbReference type="RefSeq" id="WP_117303658.1">
    <property type="nucleotide sequence ID" value="NZ_QVQT02000010.1"/>
</dbReference>
<gene>
    <name evidence="1" type="ORF">D0Y96_20160</name>
</gene>
<keyword evidence="2" id="KW-1185">Reference proteome</keyword>
<comment type="caution">
    <text evidence="1">The sequence shown here is derived from an EMBL/GenBank/DDBJ whole genome shotgun (WGS) entry which is preliminary data.</text>
</comment>
<accession>A0A372IJR5</accession>
<protein>
    <submittedName>
        <fullName evidence="1">Uncharacterized protein</fullName>
    </submittedName>
</protein>
<dbReference type="AlphaFoldDB" id="A0A372IJR5"/>
<evidence type="ECO:0000313" key="1">
    <source>
        <dbReference type="EMBL" id="RFU14823.1"/>
    </source>
</evidence>
<proteinExistence type="predicted"/>
<reference evidence="1 2" key="1">
    <citation type="submission" date="2018-08" db="EMBL/GenBank/DDBJ databases">
        <title>Acidipila sp. 4G-K13, an acidobacterium isolated from forest soil.</title>
        <authorList>
            <person name="Gao Z.-H."/>
            <person name="Qiu L.-H."/>
        </authorList>
    </citation>
    <scope>NUCLEOTIDE SEQUENCE [LARGE SCALE GENOMIC DNA]</scope>
    <source>
        <strain evidence="1 2">4G-K13</strain>
    </source>
</reference>
<sequence length="270" mass="30628">MFTHYDDPGKCEWRGGALDAFVKHYNEISGTKYALTECLDVVRISGVTPKEPEVLLTDTSTGVQMVIERKSVVWPISYIYQHGLGHEFAGLVWEGAKGHFHEAGYKLSIRSAELRAMSGKEIREAGRQIGEAVSLLTPADLPIQRAQPIEWWFRTIESGEEDEDFKGIAINEFGSMGLDGSEREAAVAGIPSEIHGQLNAAVEKFHRYQKQVKLVLLDFYSEDLWEDDIPPMMQNIQIPDGIDEIWRTIRDWVSADDYEVGYDRLYKRSS</sequence>
<organism evidence="1 2">
    <name type="scientific">Paracidobacterium acidisoli</name>
    <dbReference type="NCBI Taxonomy" id="2303751"/>
    <lineage>
        <taxon>Bacteria</taxon>
        <taxon>Pseudomonadati</taxon>
        <taxon>Acidobacteriota</taxon>
        <taxon>Terriglobia</taxon>
        <taxon>Terriglobales</taxon>
        <taxon>Acidobacteriaceae</taxon>
        <taxon>Paracidobacterium</taxon>
    </lineage>
</organism>
<dbReference type="OrthoDB" id="5510448at2"/>